<reference evidence="2 3" key="1">
    <citation type="journal article" date="2015" name="Genome Announc.">
        <title>Expanding the biotechnology potential of lactobacilli through comparative genomics of 213 strains and associated genera.</title>
        <authorList>
            <person name="Sun Z."/>
            <person name="Harris H.M."/>
            <person name="McCann A."/>
            <person name="Guo C."/>
            <person name="Argimon S."/>
            <person name="Zhang W."/>
            <person name="Yang X."/>
            <person name="Jeffery I.B."/>
            <person name="Cooney J.C."/>
            <person name="Kagawa T.F."/>
            <person name="Liu W."/>
            <person name="Song Y."/>
            <person name="Salvetti E."/>
            <person name="Wrobel A."/>
            <person name="Rasinkangas P."/>
            <person name="Parkhill J."/>
            <person name="Rea M.C."/>
            <person name="O'Sullivan O."/>
            <person name="Ritari J."/>
            <person name="Douillard F.P."/>
            <person name="Paul Ross R."/>
            <person name="Yang R."/>
            <person name="Briner A.E."/>
            <person name="Felis G.E."/>
            <person name="de Vos W.M."/>
            <person name="Barrangou R."/>
            <person name="Klaenhammer T.R."/>
            <person name="Caufield P.W."/>
            <person name="Cui Y."/>
            <person name="Zhang H."/>
            <person name="O'Toole P.W."/>
        </authorList>
    </citation>
    <scope>NUCLEOTIDE SEQUENCE [LARGE SCALE GENOMIC DNA]</scope>
    <source>
        <strain evidence="2 3">DSM 14421</strain>
    </source>
</reference>
<protein>
    <submittedName>
        <fullName evidence="2">Surface layer protein SlpB</fullName>
    </submittedName>
</protein>
<gene>
    <name evidence="2" type="ORF">FC85_GL002656</name>
</gene>
<organism evidence="2 3">
    <name type="scientific">Lentilactobacillus diolivorans DSM 14421</name>
    <dbReference type="NCBI Taxonomy" id="1423739"/>
    <lineage>
        <taxon>Bacteria</taxon>
        <taxon>Bacillati</taxon>
        <taxon>Bacillota</taxon>
        <taxon>Bacilli</taxon>
        <taxon>Lactobacillales</taxon>
        <taxon>Lactobacillaceae</taxon>
        <taxon>Lentilactobacillus</taxon>
    </lineage>
</organism>
<dbReference type="PATRIC" id="fig|1423739.3.peg.2754"/>
<dbReference type="STRING" id="1423739.FC85_GL002656"/>
<evidence type="ECO:0000313" key="2">
    <source>
        <dbReference type="EMBL" id="KRL67796.1"/>
    </source>
</evidence>
<comment type="caution">
    <text evidence="2">The sequence shown here is derived from an EMBL/GenBank/DDBJ whole genome shotgun (WGS) entry which is preliminary data.</text>
</comment>
<evidence type="ECO:0000313" key="3">
    <source>
        <dbReference type="Proteomes" id="UP000052013"/>
    </source>
</evidence>
<accession>A0A0R1SJP8</accession>
<sequence>MYRGMNRMRMDLKKSLFVSATALGLFTAIGAVNSTTANAKTRVRVTSNRAMTSDASSRNVNFTGSSALYNKAGTLKGARKVASTSRLSRLAGTQSSTDNVRAYRVARTNRGSIYYKVVTFNGNYRGWIYGGKSTADFGGGVRQYDTFQTGALSDAQKNGTFTIANPGTTNDGKTVTYKQPAWTQYKVGRQITDSSPLKGATFKIDQVGTRTRENDQWVHITATDTSKSAANGWILFSGLTSATNSGSGSTTTDTVADNAIKINVVDSSNSQPITSITYTKNGVKKDDTLGLLTNGVWTLQTADQNALQTQLAAALKTAAPNSYYPSTLTAAQIQTLAQGKFGSTITLVVTKGTAPIADKAVRVYLVDPNGNNIKYIDYTNTSAVNGNTLGTQNGSTWTLAASDATALQDQINKALVGTGYALPNGALTAANQTTLAQATFGGTSKIYTVANNVPEAGYSAMLPYTNDATPGVLTVKAGPTIDASYNGHSVSDIRSWDQSWAIDWSSKDKLNTSVKDEADAEAANKLFLGAARSQYIANGNMQIGSGNGTFKGADVLKTLTSSNGGTLNSPIYPVLTYNSGWFGSGVNRTVTVKWYHLVYTAAKVDDGTYGTPVKVYYDVSSQPVQDN</sequence>
<proteinExistence type="predicted"/>
<keyword evidence="1" id="KW-0732">Signal</keyword>
<dbReference type="AlphaFoldDB" id="A0A0R1SJP8"/>
<dbReference type="EMBL" id="AZEY01000029">
    <property type="protein sequence ID" value="KRL67796.1"/>
    <property type="molecule type" value="Genomic_DNA"/>
</dbReference>
<name>A0A0R1SJP8_9LACO</name>
<feature type="chain" id="PRO_5006410624" evidence="1">
    <location>
        <begin position="40"/>
        <end position="627"/>
    </location>
</feature>
<dbReference type="Proteomes" id="UP000052013">
    <property type="component" value="Unassembled WGS sequence"/>
</dbReference>
<feature type="signal peptide" evidence="1">
    <location>
        <begin position="1"/>
        <end position="39"/>
    </location>
</feature>
<evidence type="ECO:0000256" key="1">
    <source>
        <dbReference type="SAM" id="SignalP"/>
    </source>
</evidence>